<feature type="transmembrane region" description="Helical" evidence="1">
    <location>
        <begin position="7"/>
        <end position="31"/>
    </location>
</feature>
<dbReference type="AlphaFoldDB" id="A0AAC9RSK1"/>
<feature type="transmembrane region" description="Helical" evidence="1">
    <location>
        <begin position="81"/>
        <end position="98"/>
    </location>
</feature>
<feature type="transmembrane region" description="Helical" evidence="1">
    <location>
        <begin position="37"/>
        <end position="60"/>
    </location>
</feature>
<feature type="transmembrane region" description="Helical" evidence="1">
    <location>
        <begin position="131"/>
        <end position="152"/>
    </location>
</feature>
<keyword evidence="1" id="KW-0472">Membrane</keyword>
<evidence type="ECO:0000313" key="4">
    <source>
        <dbReference type="Proteomes" id="UP000242864"/>
    </source>
</evidence>
<feature type="transmembrane region" description="Helical" evidence="1">
    <location>
        <begin position="104"/>
        <end position="124"/>
    </location>
</feature>
<keyword evidence="1" id="KW-0812">Transmembrane</keyword>
<dbReference type="KEGG" id="slz:B5P37_06185"/>
<dbReference type="RefSeq" id="WP_085237411.1">
    <property type="nucleotide sequence ID" value="NZ_CP020773.1"/>
</dbReference>
<name>A0AAC9RSK1_9STAP</name>
<evidence type="ECO:0000313" key="3">
    <source>
        <dbReference type="EMBL" id="ARJ50936.1"/>
    </source>
</evidence>
<proteinExistence type="predicted"/>
<reference evidence="3 4" key="1">
    <citation type="submission" date="2017-04" db="EMBL/GenBank/DDBJ databases">
        <authorList>
            <person name="Veseli I.A."/>
            <person name="Tang C."/>
            <person name="Pombert J.-F."/>
        </authorList>
    </citation>
    <scope>NUCLEOTIDE SEQUENCE [LARGE SCALE GENOMIC DNA]</scope>
    <source>
        <strain evidence="3 4">ATCC 700373</strain>
    </source>
</reference>
<keyword evidence="1" id="KW-1133">Transmembrane helix</keyword>
<dbReference type="GO" id="GO:0080120">
    <property type="term" value="P:CAAX-box protein maturation"/>
    <property type="evidence" value="ECO:0007669"/>
    <property type="project" value="UniProtKB-ARBA"/>
</dbReference>
<accession>A0AAC9RSK1</accession>
<dbReference type="InterPro" id="IPR003675">
    <property type="entry name" value="Rce1/LyrA-like_dom"/>
</dbReference>
<gene>
    <name evidence="3" type="ORF">B5P37_06185</name>
</gene>
<dbReference type="Pfam" id="PF02517">
    <property type="entry name" value="Rce1-like"/>
    <property type="match status" value="1"/>
</dbReference>
<dbReference type="EMBL" id="CP020773">
    <property type="protein sequence ID" value="ARJ50936.1"/>
    <property type="molecule type" value="Genomic_DNA"/>
</dbReference>
<dbReference type="GO" id="GO:0004175">
    <property type="term" value="F:endopeptidase activity"/>
    <property type="evidence" value="ECO:0007669"/>
    <property type="project" value="UniProtKB-ARBA"/>
</dbReference>
<dbReference type="Proteomes" id="UP000242864">
    <property type="component" value="Chromosome"/>
</dbReference>
<organism evidence="3 4">
    <name type="scientific">Staphylococcus lutrae</name>
    <dbReference type="NCBI Taxonomy" id="155085"/>
    <lineage>
        <taxon>Bacteria</taxon>
        <taxon>Bacillati</taxon>
        <taxon>Bacillota</taxon>
        <taxon>Bacilli</taxon>
        <taxon>Bacillales</taxon>
        <taxon>Staphylococcaceae</taxon>
        <taxon>Staphylococcus</taxon>
    </lineage>
</organism>
<keyword evidence="4" id="KW-1185">Reference proteome</keyword>
<sequence length="191" mass="22367">MKKFESLLLSVAVVVIVGFSFNIGILLISLLDNDTFSNIYLFLFVLVFIINFIFIPVFLINRILGIKNNALLHNLFNWKRTMLLFSTVLLFSIFYVGKDATIEYFIVAFGEEFLFRHLIFFILLHAFNKKWSILIGSLLFALLLHLNGNFFVNILTKFPVSILLYYLANKYKLQDAISVHWLYNVMIYRLT</sequence>
<protein>
    <recommendedName>
        <fullName evidence="2">CAAX prenyl protease 2/Lysostaphin resistance protein A-like domain-containing protein</fullName>
    </recommendedName>
</protein>
<feature type="domain" description="CAAX prenyl protease 2/Lysostaphin resistance protein A-like" evidence="2">
    <location>
        <begin position="104"/>
        <end position="186"/>
    </location>
</feature>
<evidence type="ECO:0000256" key="1">
    <source>
        <dbReference type="SAM" id="Phobius"/>
    </source>
</evidence>
<evidence type="ECO:0000259" key="2">
    <source>
        <dbReference type="Pfam" id="PF02517"/>
    </source>
</evidence>